<dbReference type="SUPFAM" id="SSF51230">
    <property type="entry name" value="Single hybrid motif"/>
    <property type="match status" value="1"/>
</dbReference>
<accession>A0A2N8T9C3</accession>
<dbReference type="InterPro" id="IPR013785">
    <property type="entry name" value="Aldolase_TIM"/>
</dbReference>
<dbReference type="RefSeq" id="WP_102893055.1">
    <property type="nucleotide sequence ID" value="NZ_JAMOHU010000013.1"/>
</dbReference>
<dbReference type="Pfam" id="PF00682">
    <property type="entry name" value="HMGL-like"/>
    <property type="match status" value="1"/>
</dbReference>
<dbReference type="EMBL" id="POUT01000001">
    <property type="protein sequence ID" value="PNG11338.1"/>
    <property type="molecule type" value="Genomic_DNA"/>
</dbReference>
<evidence type="ECO:0000259" key="2">
    <source>
        <dbReference type="PROSITE" id="PS50968"/>
    </source>
</evidence>
<dbReference type="InterPro" id="IPR011053">
    <property type="entry name" value="Single_hybrid_motif"/>
</dbReference>
<feature type="domain" description="Pyruvate carboxyltransferase" evidence="3">
    <location>
        <begin position="5"/>
        <end position="266"/>
    </location>
</feature>
<dbReference type="Gene3D" id="3.20.20.70">
    <property type="entry name" value="Aldolase class I"/>
    <property type="match status" value="1"/>
</dbReference>
<dbReference type="FunFam" id="2.40.50.100:FF:000003">
    <property type="entry name" value="Acetyl-CoA carboxylase biotin carboxyl carrier protein"/>
    <property type="match status" value="1"/>
</dbReference>
<dbReference type="Pfam" id="PF00364">
    <property type="entry name" value="Biotin_lipoyl"/>
    <property type="match status" value="1"/>
</dbReference>
<dbReference type="CDD" id="cd07937">
    <property type="entry name" value="DRE_TIM_PC_TC_5S"/>
    <property type="match status" value="1"/>
</dbReference>
<dbReference type="Proteomes" id="UP000236023">
    <property type="component" value="Unassembled WGS sequence"/>
</dbReference>
<reference evidence="4 5" key="1">
    <citation type="submission" date="2018-01" db="EMBL/GenBank/DDBJ databases">
        <title>Denitrification phenotypes of diverse strains of Pseudomonas stutzeri.</title>
        <authorList>
            <person name="Milligan D.A."/>
            <person name="Bergaust L."/>
            <person name="Bakken L.R."/>
            <person name="Frostegard A."/>
        </authorList>
    </citation>
    <scope>NUCLEOTIDE SEQUENCE [LARGE SCALE GENOMIC DNA]</scope>
    <source>
        <strain evidence="4 5">24a75</strain>
    </source>
</reference>
<dbReference type="GO" id="GO:0005737">
    <property type="term" value="C:cytoplasm"/>
    <property type="evidence" value="ECO:0007669"/>
    <property type="project" value="TreeGrafter"/>
</dbReference>
<evidence type="ECO:0000313" key="4">
    <source>
        <dbReference type="EMBL" id="PNG11338.1"/>
    </source>
</evidence>
<dbReference type="NCBIfam" id="TIGR01108">
    <property type="entry name" value="oadA"/>
    <property type="match status" value="1"/>
</dbReference>
<evidence type="ECO:0000256" key="1">
    <source>
        <dbReference type="ARBA" id="ARBA00023267"/>
    </source>
</evidence>
<keyword evidence="1" id="KW-0092">Biotin</keyword>
<dbReference type="CDD" id="cd06850">
    <property type="entry name" value="biotinyl_domain"/>
    <property type="match status" value="1"/>
</dbReference>
<dbReference type="PANTHER" id="PTHR43778">
    <property type="entry name" value="PYRUVATE CARBOXYLASE"/>
    <property type="match status" value="1"/>
</dbReference>
<dbReference type="Gene3D" id="2.40.50.100">
    <property type="match status" value="1"/>
</dbReference>
<dbReference type="GO" id="GO:0006094">
    <property type="term" value="P:gluconeogenesis"/>
    <property type="evidence" value="ECO:0007669"/>
    <property type="project" value="TreeGrafter"/>
</dbReference>
<sequence>MSKKITVTDTILRDAHQSLLATRMRTEDMLPICDKLDRVGYWSLEVWGGATFDACVRFLKEDPWERLRQLKAALPNTRLQMLLRGQNLLGYRHYSDDVVEAFVAKAAENGIDVFRIFDAMNDVRNLETAIRAVKKSGKHAQGTIAYTTSPVHTVEAFVEQARQMAAMGIDSIAIKDMAGLLTPYATGELVKALKQALPELDVVIHSHDTAGVASMCQLKAIESGADRIDTAISSMAWGTSHPGTESMVAALKGTPYDTGLDLELLQEIGLYFYAVRKKYHQFESEFTGVDTRVQVNQVPGGMISNLANQLKEQGALHRMDEVLAEIPKVRKDLGYPPLVTPTSQIVGTQAFFNVLAGERYKTITTEVKYYLQGRYGKAPAPVNEHLRFQAIGSEEVIEGRPADLLLPELDKLRKDIGALARSEEDVLTYAMFPDIGRKFLEEREAGTLQPEALLPIPGTAGVAGQEGVPTEFVIDVHGESYRVDITGVGVKAEGKRHFYLSIDGMPEEVVFEPLNDFVGAGGSKRKQASAPGDVSTTMPGNVVDVLVKEGDAVKAGQAVLVSEAMKMETEIQAPIAGTVKAVHVGKGDRVNPGEVLIEIEG</sequence>
<dbReference type="AlphaFoldDB" id="A0A2N8T9C3"/>
<dbReference type="SUPFAM" id="SSF51569">
    <property type="entry name" value="Aldolase"/>
    <property type="match status" value="1"/>
</dbReference>
<dbReference type="PROSITE" id="PS50991">
    <property type="entry name" value="PYR_CT"/>
    <property type="match status" value="1"/>
</dbReference>
<dbReference type="GO" id="GO:0008948">
    <property type="term" value="F:oxaloacetate decarboxylase activity"/>
    <property type="evidence" value="ECO:0007669"/>
    <property type="project" value="InterPro"/>
</dbReference>
<protein>
    <submittedName>
        <fullName evidence="4">Oxaloacetate decarboxylase subunit alpha</fullName>
    </submittedName>
</protein>
<comment type="caution">
    <text evidence="4">The sequence shown here is derived from an EMBL/GenBank/DDBJ whole genome shotgun (WGS) entry which is preliminary data.</text>
</comment>
<name>A0A2N8T9C3_STUST</name>
<dbReference type="InterPro" id="IPR000891">
    <property type="entry name" value="PYR_CT"/>
</dbReference>
<dbReference type="InterPro" id="IPR003379">
    <property type="entry name" value="Carboxylase_cons_dom"/>
</dbReference>
<dbReference type="InterPro" id="IPR005776">
    <property type="entry name" value="OadA"/>
</dbReference>
<organism evidence="4 5">
    <name type="scientific">Stutzerimonas stutzeri</name>
    <name type="common">Pseudomonas stutzeri</name>
    <dbReference type="NCBI Taxonomy" id="316"/>
    <lineage>
        <taxon>Bacteria</taxon>
        <taxon>Pseudomonadati</taxon>
        <taxon>Pseudomonadota</taxon>
        <taxon>Gammaproteobacteria</taxon>
        <taxon>Pseudomonadales</taxon>
        <taxon>Pseudomonadaceae</taxon>
        <taxon>Stutzerimonas</taxon>
    </lineage>
</organism>
<dbReference type="GO" id="GO:0004736">
    <property type="term" value="F:pyruvate carboxylase activity"/>
    <property type="evidence" value="ECO:0007669"/>
    <property type="project" value="TreeGrafter"/>
</dbReference>
<dbReference type="InterPro" id="IPR000089">
    <property type="entry name" value="Biotin_lipoyl"/>
</dbReference>
<dbReference type="Pfam" id="PF02436">
    <property type="entry name" value="PYC_OADA"/>
    <property type="match status" value="1"/>
</dbReference>
<evidence type="ECO:0000313" key="5">
    <source>
        <dbReference type="Proteomes" id="UP000236023"/>
    </source>
</evidence>
<dbReference type="InterPro" id="IPR055268">
    <property type="entry name" value="PCB-like"/>
</dbReference>
<evidence type="ECO:0000259" key="3">
    <source>
        <dbReference type="PROSITE" id="PS50991"/>
    </source>
</evidence>
<dbReference type="PANTHER" id="PTHR43778:SF2">
    <property type="entry name" value="PYRUVATE CARBOXYLASE, MITOCHONDRIAL"/>
    <property type="match status" value="1"/>
</dbReference>
<proteinExistence type="predicted"/>
<dbReference type="SUPFAM" id="SSF89000">
    <property type="entry name" value="post-HMGL domain-like"/>
    <property type="match status" value="1"/>
</dbReference>
<dbReference type="GO" id="GO:0006814">
    <property type="term" value="P:sodium ion transport"/>
    <property type="evidence" value="ECO:0007669"/>
    <property type="project" value="InterPro"/>
</dbReference>
<feature type="domain" description="Lipoyl-binding" evidence="2">
    <location>
        <begin position="525"/>
        <end position="600"/>
    </location>
</feature>
<dbReference type="PROSITE" id="PS50968">
    <property type="entry name" value="BIOTINYL_LIPOYL"/>
    <property type="match status" value="1"/>
</dbReference>
<gene>
    <name evidence="4" type="primary">oadA</name>
    <name evidence="4" type="ORF">CXK94_01800</name>
</gene>
<dbReference type="NCBIfam" id="NF006761">
    <property type="entry name" value="PRK09282.1"/>
    <property type="match status" value="1"/>
</dbReference>